<name>A0AAD9NDL1_9ANNE</name>
<protein>
    <submittedName>
        <fullName evidence="2">Uncharacterized protein</fullName>
    </submittedName>
</protein>
<sequence>MTTNTNDLPGGVFHFLVMAYDKESKDCKQFMENIRSLNIKVDFIDETEIGELELTSVDDAISNTPAVLLFVSEQLSKDGRMKEMCCMVLQKGFDSRTRDKPRIIPVYSPCKANISYLKKLPKYITDKTNMNCNLDKPEEFLEKLEKKVLNSVWYKHTMEAILRKVESEASHNLSPNAGQVPEDKRGMNSDLSVTEPVTVPIMNTTQQLFGLDPDNTKIAERHASERVLKKHMSSGRCETDCSMIAKCASDNHLFELSDSSNLEIGDSEHVIRENVLKNFSRIKIKDILNRPTEEPDTFIKQFLTQDENQECSSTIPDNNVCRFQQLPTTTTETVYKLPGVNYVQRWDHVQGRSEDAFYIPMPIREEAPILSPTSREATETECNFSEMSSDEVCLRTERSSSIQQPFYLSPNIT</sequence>
<dbReference type="Proteomes" id="UP001208570">
    <property type="component" value="Unassembled WGS sequence"/>
</dbReference>
<proteinExistence type="predicted"/>
<evidence type="ECO:0000256" key="1">
    <source>
        <dbReference type="SAM" id="MobiDB-lite"/>
    </source>
</evidence>
<evidence type="ECO:0000313" key="2">
    <source>
        <dbReference type="EMBL" id="KAK2164678.1"/>
    </source>
</evidence>
<dbReference type="AlphaFoldDB" id="A0AAD9NDL1"/>
<comment type="caution">
    <text evidence="2">The sequence shown here is derived from an EMBL/GenBank/DDBJ whole genome shotgun (WGS) entry which is preliminary data.</text>
</comment>
<evidence type="ECO:0000313" key="3">
    <source>
        <dbReference type="Proteomes" id="UP001208570"/>
    </source>
</evidence>
<organism evidence="2 3">
    <name type="scientific">Paralvinella palmiformis</name>
    <dbReference type="NCBI Taxonomy" id="53620"/>
    <lineage>
        <taxon>Eukaryota</taxon>
        <taxon>Metazoa</taxon>
        <taxon>Spiralia</taxon>
        <taxon>Lophotrochozoa</taxon>
        <taxon>Annelida</taxon>
        <taxon>Polychaeta</taxon>
        <taxon>Sedentaria</taxon>
        <taxon>Canalipalpata</taxon>
        <taxon>Terebellida</taxon>
        <taxon>Terebelliformia</taxon>
        <taxon>Alvinellidae</taxon>
        <taxon>Paralvinella</taxon>
    </lineage>
</organism>
<dbReference type="EMBL" id="JAODUP010000060">
    <property type="protein sequence ID" value="KAK2164678.1"/>
    <property type="molecule type" value="Genomic_DNA"/>
</dbReference>
<accession>A0AAD9NDL1</accession>
<feature type="region of interest" description="Disordered" evidence="1">
    <location>
        <begin position="169"/>
        <end position="188"/>
    </location>
</feature>
<gene>
    <name evidence="2" type="ORF">LSH36_60g01000</name>
</gene>
<reference evidence="2" key="1">
    <citation type="journal article" date="2023" name="Mol. Biol. Evol.">
        <title>Third-Generation Sequencing Reveals the Adaptive Role of the Epigenome in Three Deep-Sea Polychaetes.</title>
        <authorList>
            <person name="Perez M."/>
            <person name="Aroh O."/>
            <person name="Sun Y."/>
            <person name="Lan Y."/>
            <person name="Juniper S.K."/>
            <person name="Young C.R."/>
            <person name="Angers B."/>
            <person name="Qian P.Y."/>
        </authorList>
    </citation>
    <scope>NUCLEOTIDE SEQUENCE</scope>
    <source>
        <strain evidence="2">P08H-3</strain>
    </source>
</reference>
<keyword evidence="3" id="KW-1185">Reference proteome</keyword>